<evidence type="ECO:0000313" key="7">
    <source>
        <dbReference type="EMBL" id="EIT67857.1"/>
    </source>
</evidence>
<organism evidence="7 8">
    <name type="scientific">Hydrocarboniphaga effusa AP103</name>
    <dbReference type="NCBI Taxonomy" id="1172194"/>
    <lineage>
        <taxon>Bacteria</taxon>
        <taxon>Pseudomonadati</taxon>
        <taxon>Pseudomonadota</taxon>
        <taxon>Gammaproteobacteria</taxon>
        <taxon>Nevskiales</taxon>
        <taxon>Nevskiaceae</taxon>
        <taxon>Hydrocarboniphaga</taxon>
    </lineage>
</organism>
<sequence>MKQSATVPAASTSLGADPPAAMGPIQRRRRQRLQWLGILLLPMLLVCRSAWPEGGPAHEGIEALGQLLMLVCIAGRTGCTLYVGGRKCAELVTDGPYSVSRNPLYGFSLLGAIGAGLQSGSLTLGAVIGLGFFAMFDRLIRQEERYLAAQFTTFANYRAATPRWLPKPGLWRSADQLLIQPRHVFRTLRDASLFLLAFPVFELIGWAQASGYVGALVALY</sequence>
<evidence type="ECO:0000256" key="2">
    <source>
        <dbReference type="ARBA" id="ARBA00022692"/>
    </source>
</evidence>
<comment type="subcellular location">
    <subcellularLocation>
        <location evidence="1">Endomembrane system</location>
        <topology evidence="1">Multi-pass membrane protein</topology>
    </subcellularLocation>
</comment>
<feature type="compositionally biased region" description="Polar residues" evidence="5">
    <location>
        <begin position="1"/>
        <end position="14"/>
    </location>
</feature>
<evidence type="ECO:0000256" key="6">
    <source>
        <dbReference type="SAM" id="Phobius"/>
    </source>
</evidence>
<dbReference type="InterPro" id="IPR007318">
    <property type="entry name" value="Phopholipid_MeTrfase"/>
</dbReference>
<evidence type="ECO:0000256" key="1">
    <source>
        <dbReference type="ARBA" id="ARBA00004127"/>
    </source>
</evidence>
<dbReference type="RefSeq" id="WP_007187227.1">
    <property type="nucleotide sequence ID" value="NZ_AKGD01000004.1"/>
</dbReference>
<comment type="caution">
    <text evidence="7">The sequence shown here is derived from an EMBL/GenBank/DDBJ whole genome shotgun (WGS) entry which is preliminary data.</text>
</comment>
<feature type="region of interest" description="Disordered" evidence="5">
    <location>
        <begin position="1"/>
        <end position="23"/>
    </location>
</feature>
<dbReference type="GO" id="GO:0012505">
    <property type="term" value="C:endomembrane system"/>
    <property type="evidence" value="ECO:0007669"/>
    <property type="project" value="UniProtKB-SubCell"/>
</dbReference>
<evidence type="ECO:0000256" key="3">
    <source>
        <dbReference type="ARBA" id="ARBA00022989"/>
    </source>
</evidence>
<dbReference type="EMBL" id="AKGD01000004">
    <property type="protein sequence ID" value="EIT67857.1"/>
    <property type="molecule type" value="Genomic_DNA"/>
</dbReference>
<dbReference type="Proteomes" id="UP000003704">
    <property type="component" value="Unassembled WGS sequence"/>
</dbReference>
<accession>I7Z877</accession>
<dbReference type="Pfam" id="PF04191">
    <property type="entry name" value="PEMT"/>
    <property type="match status" value="1"/>
</dbReference>
<proteinExistence type="predicted"/>
<feature type="transmembrane region" description="Helical" evidence="6">
    <location>
        <begin position="104"/>
        <end position="136"/>
    </location>
</feature>
<dbReference type="AlphaFoldDB" id="I7Z877"/>
<evidence type="ECO:0000313" key="8">
    <source>
        <dbReference type="Proteomes" id="UP000003704"/>
    </source>
</evidence>
<protein>
    <recommendedName>
        <fullName evidence="9">Isoprenylcysteine carboxyl methyltransferase</fullName>
    </recommendedName>
</protein>
<keyword evidence="8" id="KW-1185">Reference proteome</keyword>
<dbReference type="Gene3D" id="1.20.120.1630">
    <property type="match status" value="1"/>
</dbReference>
<dbReference type="STRING" id="1172194.WQQ_42920"/>
<keyword evidence="2 6" id="KW-0812">Transmembrane</keyword>
<evidence type="ECO:0008006" key="9">
    <source>
        <dbReference type="Google" id="ProtNLM"/>
    </source>
</evidence>
<feature type="transmembrane region" description="Helical" evidence="6">
    <location>
        <begin position="193"/>
        <end position="219"/>
    </location>
</feature>
<evidence type="ECO:0000256" key="4">
    <source>
        <dbReference type="ARBA" id="ARBA00023136"/>
    </source>
</evidence>
<reference evidence="7" key="2">
    <citation type="submission" date="2012-05" db="EMBL/GenBank/DDBJ databases">
        <authorList>
            <person name="Park J.-H."/>
            <person name="Zylstra G.J."/>
            <person name="Chae J.-C."/>
        </authorList>
    </citation>
    <scope>NUCLEOTIDE SEQUENCE</scope>
    <source>
        <strain evidence="7">AP103</strain>
    </source>
</reference>
<keyword evidence="3 6" id="KW-1133">Transmembrane helix</keyword>
<dbReference type="OrthoDB" id="9811969at2"/>
<gene>
    <name evidence="7" type="ORF">WQQ_42920</name>
</gene>
<evidence type="ECO:0000256" key="5">
    <source>
        <dbReference type="SAM" id="MobiDB-lite"/>
    </source>
</evidence>
<feature type="transmembrane region" description="Helical" evidence="6">
    <location>
        <begin position="33"/>
        <end position="51"/>
    </location>
</feature>
<name>I7Z877_9GAMM</name>
<keyword evidence="4 6" id="KW-0472">Membrane</keyword>
<reference evidence="7" key="1">
    <citation type="journal article" date="2012" name="J. Bacteriol.">
        <title>Genome Sequence of n-Alkane-Degrading Hydrocarboniphaga effusa Strain AP103T (ATCC BAA-332T).</title>
        <authorList>
            <person name="Chang H.K."/>
            <person name="Zylstra G.J."/>
            <person name="Chae J.C."/>
        </authorList>
    </citation>
    <scope>NUCLEOTIDE SEQUENCE [LARGE SCALE GENOMIC DNA]</scope>
    <source>
        <strain evidence="7">AP103</strain>
    </source>
</reference>